<protein>
    <recommendedName>
        <fullName evidence="1">CAT RNA-binding domain-containing protein</fullName>
    </recommendedName>
</protein>
<dbReference type="Pfam" id="PF03123">
    <property type="entry name" value="CAT_RBD"/>
    <property type="match status" value="1"/>
</dbReference>
<dbReference type="SUPFAM" id="SSF50151">
    <property type="entry name" value="SacY-like RNA-binding domain"/>
    <property type="match status" value="1"/>
</dbReference>
<dbReference type="KEGG" id="aarg:Aargi30884_19700"/>
<name>A0A6N4TK07_9FIRM</name>
<sequence length="56" mass="6408">MKVKKVLNNNVVIATDDMRREYVVISLGIAYSIKVGQEIPENRIERVFSSVQEKIS</sequence>
<dbReference type="EMBL" id="AP019695">
    <property type="protein sequence ID" value="BBK23067.1"/>
    <property type="molecule type" value="Genomic_DNA"/>
</dbReference>
<accession>A0A6N4TK07</accession>
<organism evidence="2 3">
    <name type="scientific">Amedibacterium intestinale</name>
    <dbReference type="NCBI Taxonomy" id="2583452"/>
    <lineage>
        <taxon>Bacteria</taxon>
        <taxon>Bacillati</taxon>
        <taxon>Bacillota</taxon>
        <taxon>Erysipelotrichia</taxon>
        <taxon>Erysipelotrichales</taxon>
        <taxon>Erysipelotrichaceae</taxon>
        <taxon>Amedibacterium</taxon>
    </lineage>
</organism>
<evidence type="ECO:0000313" key="3">
    <source>
        <dbReference type="Proteomes" id="UP000464754"/>
    </source>
</evidence>
<gene>
    <name evidence="2" type="ORF">Aargi30884_19700</name>
</gene>
<evidence type="ECO:0000259" key="1">
    <source>
        <dbReference type="SMART" id="SM01061"/>
    </source>
</evidence>
<dbReference type="SMART" id="SM01061">
    <property type="entry name" value="CAT_RBD"/>
    <property type="match status" value="1"/>
</dbReference>
<dbReference type="InterPro" id="IPR004341">
    <property type="entry name" value="CAT_RNA-bd_dom"/>
</dbReference>
<evidence type="ECO:0000313" key="2">
    <source>
        <dbReference type="EMBL" id="BBK23067.1"/>
    </source>
</evidence>
<dbReference type="Proteomes" id="UP000464754">
    <property type="component" value="Chromosome"/>
</dbReference>
<dbReference type="RefSeq" id="WP_163052172.1">
    <property type="nucleotide sequence ID" value="NZ_AP019695.1"/>
</dbReference>
<reference evidence="3" key="1">
    <citation type="submission" date="2019-05" db="EMBL/GenBank/DDBJ databases">
        <title>Complete genome sequencing of Absiella argi strain JCM 30884.</title>
        <authorList>
            <person name="Sakamoto M."/>
            <person name="Murakami T."/>
            <person name="Mori H."/>
        </authorList>
    </citation>
    <scope>NUCLEOTIDE SEQUENCE [LARGE SCALE GENOMIC DNA]</scope>
    <source>
        <strain evidence="3">JCM 30884</strain>
    </source>
</reference>
<proteinExistence type="predicted"/>
<dbReference type="Gene3D" id="2.30.24.10">
    <property type="entry name" value="CAT RNA-binding domain"/>
    <property type="match status" value="1"/>
</dbReference>
<feature type="domain" description="CAT RNA-binding" evidence="1">
    <location>
        <begin position="1"/>
        <end position="55"/>
    </location>
</feature>
<dbReference type="AlphaFoldDB" id="A0A6N4TK07"/>
<dbReference type="InterPro" id="IPR036650">
    <property type="entry name" value="CAT_RNA-bd_dom_sf"/>
</dbReference>
<keyword evidence="3" id="KW-1185">Reference proteome</keyword>
<dbReference type="GO" id="GO:0003723">
    <property type="term" value="F:RNA binding"/>
    <property type="evidence" value="ECO:0007669"/>
    <property type="project" value="InterPro"/>
</dbReference>